<proteinExistence type="predicted"/>
<dbReference type="Gramene" id="TVT99193">
    <property type="protein sequence ID" value="TVT99193"/>
    <property type="gene ID" value="EJB05_55462"/>
</dbReference>
<feature type="compositionally biased region" description="Low complexity" evidence="1">
    <location>
        <begin position="18"/>
        <end position="36"/>
    </location>
</feature>
<protein>
    <recommendedName>
        <fullName evidence="4">DUF4283 domain-containing protein</fullName>
    </recommendedName>
</protein>
<evidence type="ECO:0000256" key="1">
    <source>
        <dbReference type="SAM" id="MobiDB-lite"/>
    </source>
</evidence>
<evidence type="ECO:0008006" key="4">
    <source>
        <dbReference type="Google" id="ProtNLM"/>
    </source>
</evidence>
<feature type="region of interest" description="Disordered" evidence="1">
    <location>
        <begin position="1"/>
        <end position="43"/>
    </location>
</feature>
<dbReference type="EMBL" id="RWGY01000747">
    <property type="protein sequence ID" value="TVT99193.1"/>
    <property type="molecule type" value="Genomic_DNA"/>
</dbReference>
<evidence type="ECO:0000313" key="2">
    <source>
        <dbReference type="EMBL" id="TVT99193.1"/>
    </source>
</evidence>
<gene>
    <name evidence="2" type="ORF">EJB05_55462</name>
</gene>
<sequence length="227" mass="24874">MPRQRSKKQGRRRRSKGSKSSSSSRALGDGSSSSSGVPMAPDHSRRPLYGATRYWSPWCPLLRTKAWLAFDGLPPHLWTKRTCEFAVSPFGGLVRFDAPPSDVDGGRVVVEARITRPEDVPLRIEAQHHVGFGHLLVWPFDVEILAYAPVGDGDVTYKPGGLIMMVGGPRDNCFVVDDDDDEDIQVGKPKRMTFPAPKPEECVGILDAAGEAIERPALSTCQAFSDD</sequence>
<dbReference type="Proteomes" id="UP000324897">
    <property type="component" value="Unassembled WGS sequence"/>
</dbReference>
<keyword evidence="3" id="KW-1185">Reference proteome</keyword>
<dbReference type="AlphaFoldDB" id="A0A5J9SJR3"/>
<accession>A0A5J9SJR3</accession>
<feature type="compositionally biased region" description="Basic residues" evidence="1">
    <location>
        <begin position="1"/>
        <end position="17"/>
    </location>
</feature>
<organism evidence="2 3">
    <name type="scientific">Eragrostis curvula</name>
    <name type="common">weeping love grass</name>
    <dbReference type="NCBI Taxonomy" id="38414"/>
    <lineage>
        <taxon>Eukaryota</taxon>
        <taxon>Viridiplantae</taxon>
        <taxon>Streptophyta</taxon>
        <taxon>Embryophyta</taxon>
        <taxon>Tracheophyta</taxon>
        <taxon>Spermatophyta</taxon>
        <taxon>Magnoliopsida</taxon>
        <taxon>Liliopsida</taxon>
        <taxon>Poales</taxon>
        <taxon>Poaceae</taxon>
        <taxon>PACMAD clade</taxon>
        <taxon>Chloridoideae</taxon>
        <taxon>Eragrostideae</taxon>
        <taxon>Eragrostidinae</taxon>
        <taxon>Eragrostis</taxon>
    </lineage>
</organism>
<name>A0A5J9SJR3_9POAL</name>
<comment type="caution">
    <text evidence="2">The sequence shown here is derived from an EMBL/GenBank/DDBJ whole genome shotgun (WGS) entry which is preliminary data.</text>
</comment>
<evidence type="ECO:0000313" key="3">
    <source>
        <dbReference type="Proteomes" id="UP000324897"/>
    </source>
</evidence>
<reference evidence="2 3" key="1">
    <citation type="journal article" date="2019" name="Sci. Rep.">
        <title>A high-quality genome of Eragrostis curvula grass provides insights into Poaceae evolution and supports new strategies to enhance forage quality.</title>
        <authorList>
            <person name="Carballo J."/>
            <person name="Santos B.A.C.M."/>
            <person name="Zappacosta D."/>
            <person name="Garbus I."/>
            <person name="Selva J.P."/>
            <person name="Gallo C.A."/>
            <person name="Diaz A."/>
            <person name="Albertini E."/>
            <person name="Caccamo M."/>
            <person name="Echenique V."/>
        </authorList>
    </citation>
    <scope>NUCLEOTIDE SEQUENCE [LARGE SCALE GENOMIC DNA]</scope>
    <source>
        <strain evidence="3">cv. Victoria</strain>
        <tissue evidence="2">Leaf</tissue>
    </source>
</reference>